<dbReference type="RefSeq" id="XP_013775019.2">
    <property type="nucleotide sequence ID" value="XM_013919565.2"/>
</dbReference>
<proteinExistence type="predicted"/>
<evidence type="ECO:0000313" key="5">
    <source>
        <dbReference type="RefSeq" id="XP_013775019.2"/>
    </source>
</evidence>
<dbReference type="InterPro" id="IPR035914">
    <property type="entry name" value="Sperma_CUB_dom_sf"/>
</dbReference>
<protein>
    <submittedName>
        <fullName evidence="5">Uncharacterized protein LOC106459893</fullName>
    </submittedName>
</protein>
<feature type="disulfide bond" evidence="2">
    <location>
        <begin position="139"/>
        <end position="166"/>
    </location>
</feature>
<sequence length="414" mass="45550">MNVMKELIDTKVNACVRGEAGYCSIRWEALGADFDVGQLPNANTSGVGDMNCKSDYVILPSGSDVTGTLGPSDRFCGSVLNPVQASFFTLLRFVNTPCVGSNGLEGVCMSDTACSIRGGASIGSCASGSGVCCLDKMTCGNTTFRNETLFVNPSFPFYGEDGTNTCQMTIKNINNICQMRLDFLEFNIAQPDRNGRCTTDSFIVGSSIGERYPILCGENSGQHMYIDMGRSRSSNPIVLSVITNGNKMTRTWRIKISMIRCKSLELAPTGCLQYYQKPSDVVRSFNWGLPTIGNVRYLSNLRYTVCLRVEENFCSIKWETETPESFSWGWPFDEGSMGFVCNNDDFIEISQGSPSGLRVGEDRFCGNSLLNRNIIISHVKPFVLRVRSNDNSVLNSRASQTGFSLIYTQLPCIF</sequence>
<dbReference type="InterPro" id="IPR058698">
    <property type="entry name" value="CUB_metazoa"/>
</dbReference>
<evidence type="ECO:0000313" key="4">
    <source>
        <dbReference type="Proteomes" id="UP000694941"/>
    </source>
</evidence>
<keyword evidence="4" id="KW-1185">Reference proteome</keyword>
<keyword evidence="1 2" id="KW-1015">Disulfide bond</keyword>
<evidence type="ECO:0000256" key="2">
    <source>
        <dbReference type="PROSITE-ProRule" id="PRU00059"/>
    </source>
</evidence>
<evidence type="ECO:0000256" key="1">
    <source>
        <dbReference type="ARBA" id="ARBA00023157"/>
    </source>
</evidence>
<dbReference type="Proteomes" id="UP000694941">
    <property type="component" value="Unplaced"/>
</dbReference>
<evidence type="ECO:0000259" key="3">
    <source>
        <dbReference type="PROSITE" id="PS01180"/>
    </source>
</evidence>
<dbReference type="PANTHER" id="PTHR33236:SF5">
    <property type="entry name" value="CUB DOMAIN-CONTAINING PROTEIN"/>
    <property type="match status" value="1"/>
</dbReference>
<dbReference type="GeneID" id="106459893"/>
<dbReference type="Pfam" id="PF26080">
    <property type="entry name" value="CUB_animal"/>
    <property type="match status" value="2"/>
</dbReference>
<dbReference type="InterPro" id="IPR000859">
    <property type="entry name" value="CUB_dom"/>
</dbReference>
<feature type="domain" description="CUB" evidence="3">
    <location>
        <begin position="139"/>
        <end position="259"/>
    </location>
</feature>
<organism evidence="4 5">
    <name type="scientific">Limulus polyphemus</name>
    <name type="common">Atlantic horseshoe crab</name>
    <dbReference type="NCBI Taxonomy" id="6850"/>
    <lineage>
        <taxon>Eukaryota</taxon>
        <taxon>Metazoa</taxon>
        <taxon>Ecdysozoa</taxon>
        <taxon>Arthropoda</taxon>
        <taxon>Chelicerata</taxon>
        <taxon>Merostomata</taxon>
        <taxon>Xiphosura</taxon>
        <taxon>Limulidae</taxon>
        <taxon>Limulus</taxon>
    </lineage>
</organism>
<dbReference type="SUPFAM" id="SSF49854">
    <property type="entry name" value="Spermadhesin, CUB domain"/>
    <property type="match status" value="1"/>
</dbReference>
<reference evidence="5" key="1">
    <citation type="submission" date="2025-08" db="UniProtKB">
        <authorList>
            <consortium name="RefSeq"/>
        </authorList>
    </citation>
    <scope>IDENTIFICATION</scope>
    <source>
        <tissue evidence="5">Muscle</tissue>
    </source>
</reference>
<gene>
    <name evidence="5" type="primary">LOC106459893</name>
</gene>
<comment type="caution">
    <text evidence="2">Lacks conserved residue(s) required for the propagation of feature annotation.</text>
</comment>
<dbReference type="PANTHER" id="PTHR33236">
    <property type="entry name" value="INTRAFLAGELLAR TRANSPORT PROTEIN 122 FAMILY PROTEIN-RELATED"/>
    <property type="match status" value="1"/>
</dbReference>
<dbReference type="PROSITE" id="PS01180">
    <property type="entry name" value="CUB"/>
    <property type="match status" value="1"/>
</dbReference>
<name>A0ABM1B546_LIMPO</name>
<accession>A0ABM1B546</accession>